<name>A0A3T1DDC8_9BACL</name>
<organism evidence="2 3">
    <name type="scientific">Cohnella abietis</name>
    <dbReference type="NCBI Taxonomy" id="2507935"/>
    <lineage>
        <taxon>Bacteria</taxon>
        <taxon>Bacillati</taxon>
        <taxon>Bacillota</taxon>
        <taxon>Bacilli</taxon>
        <taxon>Bacillales</taxon>
        <taxon>Paenibacillaceae</taxon>
        <taxon>Cohnella</taxon>
    </lineage>
</organism>
<accession>A0A3T1DDC8</accession>
<evidence type="ECO:0000256" key="1">
    <source>
        <dbReference type="SAM" id="Phobius"/>
    </source>
</evidence>
<gene>
    <name evidence="2" type="ORF">KCTCHS21_55550</name>
</gene>
<keyword evidence="1" id="KW-1133">Transmembrane helix</keyword>
<reference evidence="2 3" key="1">
    <citation type="submission" date="2019-01" db="EMBL/GenBank/DDBJ databases">
        <title>Complete genome sequence of Cohnella hallensis HS21 isolated from Korean fir (Abies koreana) rhizospheric soil.</title>
        <authorList>
            <person name="Jiang L."/>
            <person name="Kang S.W."/>
            <person name="Kim S."/>
            <person name="Jung J."/>
            <person name="Kim C.Y."/>
            <person name="Kim D.H."/>
            <person name="Kim S.W."/>
            <person name="Lee J."/>
        </authorList>
    </citation>
    <scope>NUCLEOTIDE SEQUENCE [LARGE SCALE GENOMIC DNA]</scope>
    <source>
        <strain evidence="2 3">HS21</strain>
    </source>
</reference>
<proteinExistence type="predicted"/>
<dbReference type="EMBL" id="AP019400">
    <property type="protein sequence ID" value="BBI36156.1"/>
    <property type="molecule type" value="Genomic_DNA"/>
</dbReference>
<sequence length="61" mass="6881">MACWQELHKDAKILRGIGLCIGMAMLWILLELLRPQMGQAACSGANHELMFSFILNISYQT</sequence>
<dbReference type="Proteomes" id="UP000289856">
    <property type="component" value="Chromosome"/>
</dbReference>
<keyword evidence="1" id="KW-0472">Membrane</keyword>
<keyword evidence="1" id="KW-0812">Transmembrane</keyword>
<dbReference type="KEGG" id="cohn:KCTCHS21_55550"/>
<evidence type="ECO:0000313" key="3">
    <source>
        <dbReference type="Proteomes" id="UP000289856"/>
    </source>
</evidence>
<feature type="transmembrane region" description="Helical" evidence="1">
    <location>
        <begin position="12"/>
        <end position="30"/>
    </location>
</feature>
<dbReference type="AlphaFoldDB" id="A0A3T1DDC8"/>
<evidence type="ECO:0000313" key="2">
    <source>
        <dbReference type="EMBL" id="BBI36156.1"/>
    </source>
</evidence>
<protein>
    <submittedName>
        <fullName evidence="2">Uncharacterized protein</fullName>
    </submittedName>
</protein>
<keyword evidence="3" id="KW-1185">Reference proteome</keyword>